<evidence type="ECO:0000313" key="4">
    <source>
        <dbReference type="Proteomes" id="UP000222296"/>
    </source>
</evidence>
<feature type="domain" description="Putative endonuclease Z1" evidence="2">
    <location>
        <begin position="299"/>
        <end position="519"/>
    </location>
</feature>
<evidence type="ECO:0000256" key="1">
    <source>
        <dbReference type="SAM" id="MobiDB-lite"/>
    </source>
</evidence>
<dbReference type="AlphaFoldDB" id="A0AAP9E7W4"/>
<organism evidence="3 4">
    <name type="scientific">Agrobacterium tumefaciens</name>
    <dbReference type="NCBI Taxonomy" id="358"/>
    <lineage>
        <taxon>Bacteria</taxon>
        <taxon>Pseudomonadati</taxon>
        <taxon>Pseudomonadota</taxon>
        <taxon>Alphaproteobacteria</taxon>
        <taxon>Hyphomicrobiales</taxon>
        <taxon>Rhizobiaceae</taxon>
        <taxon>Rhizobium/Agrobacterium group</taxon>
        <taxon>Agrobacterium</taxon>
        <taxon>Agrobacterium tumefaciens complex</taxon>
    </lineage>
</organism>
<proteinExistence type="predicted"/>
<dbReference type="Pfam" id="PF10593">
    <property type="entry name" value="Z1"/>
    <property type="match status" value="1"/>
</dbReference>
<evidence type="ECO:0000259" key="2">
    <source>
        <dbReference type="Pfam" id="PF10593"/>
    </source>
</evidence>
<feature type="region of interest" description="Disordered" evidence="1">
    <location>
        <begin position="1"/>
        <end position="21"/>
    </location>
</feature>
<reference evidence="3 4" key="1">
    <citation type="journal article" date="2017" name="Genome Announc.">
        <title>Draft Genome Sequence of Agrobacterium tumefaciens Biovar 1 Strain 186, Isolated from Walnut.</title>
        <authorList>
            <person name="Poret-Peterson A.T."/>
            <person name="Bhatnagar S."/>
            <person name="McClean A.E."/>
            <person name="Kluepfel D.A."/>
        </authorList>
    </citation>
    <scope>NUCLEOTIDE SEQUENCE [LARGE SCALE GENOMIC DNA]</scope>
    <source>
        <strain evidence="3 4">186</strain>
    </source>
</reference>
<sequence length="736" mass="80588">MKPTTVVKPVTPSSLKPGQKWTPIEGVAASGVLDRSPLKGSARTKTLNSAADILSRGIDPKSPSGSETGLVVGYVQSGKTLSFTTVIGLARDNGFPLVIVIAGTKSPLLTQSTERLDKDLNISASGGSWRKLTNPRDENKQTIATIIGDWRDPDLDSDERATLVITVLKQKDHLEHLTKLLGSIDLHDIPILVVDDEADQAGLNTKVRVGDVSATYAWLLALRNNLPAHTYLQYTATPQAPLLINIMGALSPSFVHVLEPGDGYVGGEVFFGSGSKYVETIPASDVFAANSLPNDPPESLIKAMRVFFVGLAYSILVRNEGEAVRRSMLIHPSRLQSDHQQMHSWATRIVGEWGRTLGLNDNDPDRIDMLSDFKKAYDDLHRTEKSLPPFEDIVGKLPRSLRRTQVIEFNTNGRPKTPEIDWQDANGWILIGGQAVDRGFTVDSLTVTYMGRNIGTGNADSVQQRARFFGYKKKYLGICRVYLEPGTRSAFSDYVKHEEIMRAELQSVATSGESLRDWKRRFALSPALRLCRSSVIALGDDLIRGKRNGGWTQQRDAFLTDDLREGNAKLLSTLEGKCTFAQDTSFSSTSSSQTHFVARGVPLLEVIDILVDYRMLDGRDNASLTGLLLQLGHISRNSPQTTAAVYKMRPGVVSRRTVDAAGMLPDGFQQGRTGDGVGRYPGDAFFSSKDEVSLQIHHFALDDKAGAQIATDAPMIAIHIPSKIAIDWLVQNQAGQ</sequence>
<dbReference type="RefSeq" id="WP_144030939.1">
    <property type="nucleotide sequence ID" value="NZ_CP042275.2"/>
</dbReference>
<dbReference type="Proteomes" id="UP000222296">
    <property type="component" value="Chromosome Linear"/>
</dbReference>
<evidence type="ECO:0000313" key="3">
    <source>
        <dbReference type="EMBL" id="QDY96312.1"/>
    </source>
</evidence>
<dbReference type="EMBL" id="CP042275">
    <property type="protein sequence ID" value="QDY96312.1"/>
    <property type="molecule type" value="Genomic_DNA"/>
</dbReference>
<accession>A0AAP9E7W4</accession>
<gene>
    <name evidence="3" type="ORF">CG010_019280</name>
</gene>
<name>A0AAP9E7W4_AGRTU</name>
<protein>
    <recommendedName>
        <fullName evidence="2">Putative endonuclease Z1 domain-containing protein</fullName>
    </recommendedName>
</protein>
<dbReference type="InterPro" id="IPR018310">
    <property type="entry name" value="Put_endonuclease_Z1-dom"/>
</dbReference>